<dbReference type="AlphaFoldDB" id="A0A5P1F0U8"/>
<proteinExistence type="predicted"/>
<dbReference type="EMBL" id="CM007385">
    <property type="protein sequence ID" value="ONK70419.1"/>
    <property type="molecule type" value="Genomic_DNA"/>
</dbReference>
<dbReference type="InterPro" id="IPR055357">
    <property type="entry name" value="LRR_At1g61320_AtMIF1"/>
</dbReference>
<dbReference type="InterPro" id="IPR032675">
    <property type="entry name" value="LRR_dom_sf"/>
</dbReference>
<dbReference type="InterPro" id="IPR001810">
    <property type="entry name" value="F-box_dom"/>
</dbReference>
<dbReference type="Pfam" id="PF00646">
    <property type="entry name" value="F-box"/>
    <property type="match status" value="1"/>
</dbReference>
<keyword evidence="3" id="KW-1185">Reference proteome</keyword>
<dbReference type="PANTHER" id="PTHR34145:SF28">
    <property type="entry name" value="F-BOX DOMAIN-CONTAINING PROTEIN"/>
    <property type="match status" value="1"/>
</dbReference>
<dbReference type="SUPFAM" id="SSF52047">
    <property type="entry name" value="RNI-like"/>
    <property type="match status" value="2"/>
</dbReference>
<dbReference type="Pfam" id="PF23622">
    <property type="entry name" value="LRR_At1g61320_AtMIF1"/>
    <property type="match status" value="1"/>
</dbReference>
<dbReference type="Proteomes" id="UP000243459">
    <property type="component" value="Chromosome 5"/>
</dbReference>
<name>A0A5P1F0U8_ASPOF</name>
<dbReference type="PANTHER" id="PTHR34145">
    <property type="entry name" value="OS02G0105600 PROTEIN"/>
    <property type="match status" value="1"/>
</dbReference>
<dbReference type="Gramene" id="ONK70419">
    <property type="protein sequence ID" value="ONK70419"/>
    <property type="gene ID" value="A4U43_C05F33510"/>
</dbReference>
<protein>
    <recommendedName>
        <fullName evidence="1">F-box domain-containing protein</fullName>
    </recommendedName>
</protein>
<evidence type="ECO:0000313" key="2">
    <source>
        <dbReference type="EMBL" id="ONK70419.1"/>
    </source>
</evidence>
<feature type="domain" description="F-box" evidence="1">
    <location>
        <begin position="34"/>
        <end position="74"/>
    </location>
</feature>
<dbReference type="CDD" id="cd22160">
    <property type="entry name" value="F-box_AtFBL13-like"/>
    <property type="match status" value="1"/>
</dbReference>
<dbReference type="InterPro" id="IPR053781">
    <property type="entry name" value="F-box_AtFBL13-like"/>
</dbReference>
<dbReference type="Gene3D" id="1.20.1280.50">
    <property type="match status" value="1"/>
</dbReference>
<evidence type="ECO:0000313" key="3">
    <source>
        <dbReference type="Proteomes" id="UP000243459"/>
    </source>
</evidence>
<organism evidence="2 3">
    <name type="scientific">Asparagus officinalis</name>
    <name type="common">Garden asparagus</name>
    <dbReference type="NCBI Taxonomy" id="4686"/>
    <lineage>
        <taxon>Eukaryota</taxon>
        <taxon>Viridiplantae</taxon>
        <taxon>Streptophyta</taxon>
        <taxon>Embryophyta</taxon>
        <taxon>Tracheophyta</taxon>
        <taxon>Spermatophyta</taxon>
        <taxon>Magnoliopsida</taxon>
        <taxon>Liliopsida</taxon>
        <taxon>Asparagales</taxon>
        <taxon>Asparagaceae</taxon>
        <taxon>Asparagoideae</taxon>
        <taxon>Asparagus</taxon>
    </lineage>
</organism>
<reference evidence="3" key="1">
    <citation type="journal article" date="2017" name="Nat. Commun.">
        <title>The asparagus genome sheds light on the origin and evolution of a young Y chromosome.</title>
        <authorList>
            <person name="Harkess A."/>
            <person name="Zhou J."/>
            <person name="Xu C."/>
            <person name="Bowers J.E."/>
            <person name="Van der Hulst R."/>
            <person name="Ayyampalayam S."/>
            <person name="Mercati F."/>
            <person name="Riccardi P."/>
            <person name="McKain M.R."/>
            <person name="Kakrana A."/>
            <person name="Tang H."/>
            <person name="Ray J."/>
            <person name="Groenendijk J."/>
            <person name="Arikit S."/>
            <person name="Mathioni S.M."/>
            <person name="Nakano M."/>
            <person name="Shan H."/>
            <person name="Telgmann-Rauber A."/>
            <person name="Kanno A."/>
            <person name="Yue Z."/>
            <person name="Chen H."/>
            <person name="Li W."/>
            <person name="Chen Y."/>
            <person name="Xu X."/>
            <person name="Zhang Y."/>
            <person name="Luo S."/>
            <person name="Chen H."/>
            <person name="Gao J."/>
            <person name="Mao Z."/>
            <person name="Pires J.C."/>
            <person name="Luo M."/>
            <person name="Kudrna D."/>
            <person name="Wing R.A."/>
            <person name="Meyers B.C."/>
            <person name="Yi K."/>
            <person name="Kong H."/>
            <person name="Lavrijsen P."/>
            <person name="Sunseri F."/>
            <person name="Falavigna A."/>
            <person name="Ye Y."/>
            <person name="Leebens-Mack J.H."/>
            <person name="Chen G."/>
        </authorList>
    </citation>
    <scope>NUCLEOTIDE SEQUENCE [LARGE SCALE GENOMIC DNA]</scope>
    <source>
        <strain evidence="3">cv. DH0086</strain>
    </source>
</reference>
<accession>A0A5P1F0U8</accession>
<dbReference type="InterPro" id="IPR036047">
    <property type="entry name" value="F-box-like_dom_sf"/>
</dbReference>
<evidence type="ECO:0000259" key="1">
    <source>
        <dbReference type="SMART" id="SM00256"/>
    </source>
</evidence>
<dbReference type="OMA" id="FEENVIH"/>
<dbReference type="Gene3D" id="3.80.10.10">
    <property type="entry name" value="Ribonuclease Inhibitor"/>
    <property type="match status" value="2"/>
</dbReference>
<gene>
    <name evidence="2" type="ORF">A4U43_C05F33510</name>
</gene>
<dbReference type="SUPFAM" id="SSF81383">
    <property type="entry name" value="F-box domain"/>
    <property type="match status" value="1"/>
</dbReference>
<dbReference type="InterPro" id="IPR053772">
    <property type="entry name" value="At1g61320/At1g61330-like"/>
</dbReference>
<sequence>MEESMTVIHNCRRKRIATEDQERKRKRTDGINNLTDDTLCYILSFLSTKEATRTSILSKRWKNIWKSTGSIKLDIDEVLGVFPHVNTTPNQRAEEFFRVVTKCLCENFNPLTKTLHLHLCSVLPDAHVLYYWFSLMMRSHLDNLVLDFSGAPRHCPIPYNLLFPKGDELRLKSLSLTHCDILRPLNTVSNHYCSSLVSLALSDVILPKNFIDFIASYPLLRCLTIQDCSIENMEMKILCGGFKPLRVLGLRCMKLTQELVDNLLTNFSLLEQLSLDDCAIMPFDSSPLEIRGPINLNCLEVSKCRGLKELRVFATRLERFALISKDGMDLLPRVTFKLLDDDCSDFSSIQGKGSLLRQLELQCIEFSIDLPQFSCLETVRLEQVHLEEEYITVLLSNCLLLEKLSIIKCDGLPLLSIIGPSLQLKQLTVCWCNHLKKLEICEMNLVQLEYHGELIVFSLREVSHLVSVEMEIDTDDDNSLIHVLTILSRDVPRLETLIFYIEGGKVPESFPVFYTLKHLVLFLGRYVKVTKEFSWATNFLATSPLLEIFQLQLSRCLLEDPILRTDKPTLSAAWQFTNQYLKEIELLGFRGDDKEIEFACNLLQNAKSSLKMMKIDGGSKHRAGSHTAAPPAEWVQSGRQKSLKEIKSRIDAVPVSVELVIL</sequence>
<dbReference type="SMART" id="SM00256">
    <property type="entry name" value="FBOX"/>
    <property type="match status" value="1"/>
</dbReference>